<dbReference type="Pfam" id="PF00652">
    <property type="entry name" value="Ricin_B_lectin"/>
    <property type="match status" value="1"/>
</dbReference>
<dbReference type="SMART" id="SM00458">
    <property type="entry name" value="RICIN"/>
    <property type="match status" value="1"/>
</dbReference>
<dbReference type="PANTHER" id="PTHR14096:SF28">
    <property type="entry name" value="APOLIPOPROTEIN L, 1-RELATED"/>
    <property type="match status" value="1"/>
</dbReference>
<feature type="domain" description="Ricin B lectin" evidence="3">
    <location>
        <begin position="5"/>
        <end position="131"/>
    </location>
</feature>
<accession>A0A9Q1H8A3</accession>
<dbReference type="GO" id="GO:0005576">
    <property type="term" value="C:extracellular region"/>
    <property type="evidence" value="ECO:0007669"/>
    <property type="project" value="InterPro"/>
</dbReference>
<dbReference type="PROSITE" id="PS50231">
    <property type="entry name" value="RICIN_B_LECTIN"/>
    <property type="match status" value="1"/>
</dbReference>
<keyword evidence="5" id="KW-1185">Reference proteome</keyword>
<evidence type="ECO:0000313" key="4">
    <source>
        <dbReference type="EMBL" id="KAJ8039417.1"/>
    </source>
</evidence>
<dbReference type="SUPFAM" id="SSF50370">
    <property type="entry name" value="Ricin B-like lectins"/>
    <property type="match status" value="1"/>
</dbReference>
<dbReference type="GO" id="GO:0008289">
    <property type="term" value="F:lipid binding"/>
    <property type="evidence" value="ECO:0007669"/>
    <property type="project" value="InterPro"/>
</dbReference>
<gene>
    <name evidence="4" type="ORF">HOLleu_17132</name>
</gene>
<dbReference type="AlphaFoldDB" id="A0A9Q1H8A3"/>
<dbReference type="GO" id="GO:0042157">
    <property type="term" value="P:lipoprotein metabolic process"/>
    <property type="evidence" value="ECO:0007669"/>
    <property type="project" value="InterPro"/>
</dbReference>
<comment type="caution">
    <text evidence="4">The sequence shown here is derived from an EMBL/GenBank/DDBJ whole genome shotgun (WGS) entry which is preliminary data.</text>
</comment>
<dbReference type="EMBL" id="JAIZAY010000007">
    <property type="protein sequence ID" value="KAJ8039417.1"/>
    <property type="molecule type" value="Genomic_DNA"/>
</dbReference>
<evidence type="ECO:0000313" key="5">
    <source>
        <dbReference type="Proteomes" id="UP001152320"/>
    </source>
</evidence>
<feature type="compositionally biased region" description="Low complexity" evidence="2">
    <location>
        <begin position="474"/>
        <end position="483"/>
    </location>
</feature>
<organism evidence="4 5">
    <name type="scientific">Holothuria leucospilota</name>
    <name type="common">Black long sea cucumber</name>
    <name type="synonym">Mertensiothuria leucospilota</name>
    <dbReference type="NCBI Taxonomy" id="206669"/>
    <lineage>
        <taxon>Eukaryota</taxon>
        <taxon>Metazoa</taxon>
        <taxon>Echinodermata</taxon>
        <taxon>Eleutherozoa</taxon>
        <taxon>Echinozoa</taxon>
        <taxon>Holothuroidea</taxon>
        <taxon>Aspidochirotacea</taxon>
        <taxon>Aspidochirotida</taxon>
        <taxon>Holothuriidae</taxon>
        <taxon>Holothuria</taxon>
    </lineage>
</organism>
<protein>
    <submittedName>
        <fullName evidence="4">Apolipoprotein L3</fullName>
    </submittedName>
</protein>
<dbReference type="Proteomes" id="UP001152320">
    <property type="component" value="Chromosome 7"/>
</dbReference>
<name>A0A9Q1H8A3_HOLLE</name>
<dbReference type="PANTHER" id="PTHR14096">
    <property type="entry name" value="APOLIPOPROTEIN L"/>
    <property type="match status" value="1"/>
</dbReference>
<dbReference type="Pfam" id="PF05461">
    <property type="entry name" value="ApoL"/>
    <property type="match status" value="1"/>
</dbReference>
<sequence length="483" mass="51759">MDCLYFYIASHAKPLLVVDIGEQQGQVIPLVLRTNDGRASQLWQWKCDATIINKGEDFVLDVKRSLKKAGRIAIVDSKKDSVNQGWYVIDEHIISNRYNLALDVKGHSVSTEMGLHVNDINDKPSQKWVFVPEYAWQDFHRAYEYPDILEKAKYWQCVATNYIHVIMGCTFDEYKDHVTICTSTIDECADKLDSVTTDTGITKTVGGSAAIIGGTAMVGGLVLAPFTAGTSLLLTVGGAVTSVLGGATTLTANIVDQVWEKVKKDKVKRAITPAITATLNLQNFLNSHHTSLEKARTFLKTPKGSKLAQNIVRGPKNAAMAGYTSFAIGKTAYKGIKHAKNFTTISKLVSPIDDSVSVLRAGAAAEAAAPGLRVFGKSVVTTGSTAAKGLSGSLAVVGIAFGIWDVYSGAKQISSKSDLAQEFRESAKNIADSADNFVNMYYQIVANDSDGSNDSDDSYSSADSDDGGGETGDGDLNGALPTT</sequence>
<dbReference type="InterPro" id="IPR035992">
    <property type="entry name" value="Ricin_B-like_lectins"/>
</dbReference>
<reference evidence="4" key="1">
    <citation type="submission" date="2021-10" db="EMBL/GenBank/DDBJ databases">
        <title>Tropical sea cucumber genome reveals ecological adaptation and Cuvierian tubules defense mechanism.</title>
        <authorList>
            <person name="Chen T."/>
        </authorList>
    </citation>
    <scope>NUCLEOTIDE SEQUENCE</scope>
    <source>
        <strain evidence="4">Nanhai2018</strain>
        <tissue evidence="4">Muscle</tissue>
    </source>
</reference>
<proteinExistence type="inferred from homology"/>
<evidence type="ECO:0000256" key="1">
    <source>
        <dbReference type="ARBA" id="ARBA00010090"/>
    </source>
</evidence>
<comment type="similarity">
    <text evidence="1">Belongs to the apolipoprotein L family.</text>
</comment>
<feature type="compositionally biased region" description="Acidic residues" evidence="2">
    <location>
        <begin position="451"/>
        <end position="468"/>
    </location>
</feature>
<evidence type="ECO:0000256" key="2">
    <source>
        <dbReference type="SAM" id="MobiDB-lite"/>
    </source>
</evidence>
<dbReference type="InterPro" id="IPR000772">
    <property type="entry name" value="Ricin_B_lectin"/>
</dbReference>
<feature type="region of interest" description="Disordered" evidence="2">
    <location>
        <begin position="448"/>
        <end position="483"/>
    </location>
</feature>
<dbReference type="GO" id="GO:0006869">
    <property type="term" value="P:lipid transport"/>
    <property type="evidence" value="ECO:0007669"/>
    <property type="project" value="InterPro"/>
</dbReference>
<dbReference type="GO" id="GO:0016020">
    <property type="term" value="C:membrane"/>
    <property type="evidence" value="ECO:0007669"/>
    <property type="project" value="TreeGrafter"/>
</dbReference>
<dbReference type="Gene3D" id="2.80.10.50">
    <property type="match status" value="1"/>
</dbReference>
<dbReference type="InterPro" id="IPR008405">
    <property type="entry name" value="ApoL"/>
</dbReference>
<evidence type="ECO:0000259" key="3">
    <source>
        <dbReference type="SMART" id="SM00458"/>
    </source>
</evidence>
<dbReference type="OrthoDB" id="6363454at2759"/>